<keyword evidence="4 6" id="KW-0371">Homeobox</keyword>
<dbReference type="PANTHER" id="PTHR24329:SF543">
    <property type="entry name" value="FI01017P-RELATED"/>
    <property type="match status" value="1"/>
</dbReference>
<keyword evidence="12" id="KW-1185">Reference proteome</keyword>
<reference evidence="10" key="1">
    <citation type="submission" date="2007-04" db="EMBL/GenBank/DDBJ databases">
        <title>Annotation of Pediculus humanus corporis strain USDA.</title>
        <authorList>
            <person name="Kirkness E."/>
            <person name="Hannick L."/>
            <person name="Hass B."/>
            <person name="Bruggner R."/>
            <person name="Lawson D."/>
            <person name="Bidwell S."/>
            <person name="Joardar V."/>
            <person name="Caler E."/>
            <person name="Walenz B."/>
            <person name="Inman J."/>
            <person name="Schobel S."/>
            <person name="Galinsky K."/>
            <person name="Amedeo P."/>
            <person name="Strausberg R."/>
        </authorList>
    </citation>
    <scope>NUCLEOTIDE SEQUENCE</scope>
    <source>
        <strain evidence="10">USDA</strain>
    </source>
</reference>
<dbReference type="EMBL" id="AAZO01005954">
    <property type="status" value="NOT_ANNOTATED_CDS"/>
    <property type="molecule type" value="Genomic_DNA"/>
</dbReference>
<dbReference type="FunFam" id="1.10.10.60:FF:000066">
    <property type="entry name" value="Paired mesoderm homeobox protein 1"/>
    <property type="match status" value="1"/>
</dbReference>
<dbReference type="InterPro" id="IPR000047">
    <property type="entry name" value="HTH_motif"/>
</dbReference>
<feature type="region of interest" description="Disordered" evidence="8">
    <location>
        <begin position="59"/>
        <end position="89"/>
    </location>
</feature>
<evidence type="ECO:0000256" key="8">
    <source>
        <dbReference type="SAM" id="MobiDB-lite"/>
    </source>
</evidence>
<dbReference type="Proteomes" id="UP000009046">
    <property type="component" value="Unassembled WGS sequence"/>
</dbReference>
<dbReference type="InterPro" id="IPR001356">
    <property type="entry name" value="HD"/>
</dbReference>
<dbReference type="eggNOG" id="KOG0490">
    <property type="taxonomic scope" value="Eukaryota"/>
</dbReference>
<dbReference type="SUPFAM" id="SSF46689">
    <property type="entry name" value="Homeodomain-like"/>
    <property type="match status" value="1"/>
</dbReference>
<gene>
    <name evidence="11" type="primary">8235881</name>
    <name evidence="10" type="ORF">Phum_PHUM492340</name>
</gene>
<dbReference type="PROSITE" id="PS00027">
    <property type="entry name" value="HOMEOBOX_1"/>
    <property type="match status" value="1"/>
</dbReference>
<evidence type="ECO:0000313" key="11">
    <source>
        <dbReference type="EnsemblMetazoa" id="PHUM492340-PA"/>
    </source>
</evidence>
<dbReference type="OrthoDB" id="6159439at2759"/>
<accession>E0VWZ9</accession>
<dbReference type="CTD" id="8235881"/>
<evidence type="ECO:0000256" key="4">
    <source>
        <dbReference type="ARBA" id="ARBA00023155"/>
    </source>
</evidence>
<evidence type="ECO:0000259" key="9">
    <source>
        <dbReference type="PROSITE" id="PS50071"/>
    </source>
</evidence>
<dbReference type="EnsemblMetazoa" id="PHUM492340-RA">
    <property type="protein sequence ID" value="PHUM492340-PA"/>
    <property type="gene ID" value="PHUM492340"/>
</dbReference>
<reference evidence="11" key="3">
    <citation type="submission" date="2021-02" db="UniProtKB">
        <authorList>
            <consortium name="EnsemblMetazoa"/>
        </authorList>
    </citation>
    <scope>IDENTIFICATION</scope>
    <source>
        <strain evidence="11">USDA</strain>
    </source>
</reference>
<dbReference type="GeneID" id="8235881"/>
<dbReference type="VEuPathDB" id="VectorBase:PHUM492340"/>
<dbReference type="CDD" id="cd00086">
    <property type="entry name" value="homeodomain"/>
    <property type="match status" value="1"/>
</dbReference>
<evidence type="ECO:0000313" key="10">
    <source>
        <dbReference type="EMBL" id="EEB17905.1"/>
    </source>
</evidence>
<feature type="domain" description="Homeobox" evidence="9">
    <location>
        <begin position="84"/>
        <end position="144"/>
    </location>
</feature>
<dbReference type="EMBL" id="DS235824">
    <property type="protein sequence ID" value="EEB17905.1"/>
    <property type="molecule type" value="Genomic_DNA"/>
</dbReference>
<dbReference type="KEGG" id="phu:Phum_PHUM492340"/>
<evidence type="ECO:0000256" key="3">
    <source>
        <dbReference type="ARBA" id="ARBA00023125"/>
    </source>
</evidence>
<evidence type="ECO:0000256" key="2">
    <source>
        <dbReference type="ARBA" id="ARBA00022473"/>
    </source>
</evidence>
<dbReference type="PANTHER" id="PTHR24329">
    <property type="entry name" value="HOMEOBOX PROTEIN ARISTALESS"/>
    <property type="match status" value="1"/>
</dbReference>
<sequence>MINFGGMIMPQHLYRETNNGCSMPCSNAISSEFTNFNSPTSTENSRRFSVTSLLEISNLNNGKPEDAEPSEKDDYVDGENGKMKKPRRNRTTFTTIQLSALERVFEKTHYPDAFVREELAKRVGLSEARVQVWFQNRRAKFRRNERSLISHSKHISTPYKPNQEIQSMLEQQQQQSLTSRTNILFNSETHGVEYFSSSWKPSSGIGPPPQHPVFATQNNSCNVLSKSISLPYGASSSLPITSSNFNFPSSLSNLRFKTHEYSFNVATCNI</sequence>
<feature type="DNA-binding region" description="Homeobox" evidence="6">
    <location>
        <begin position="86"/>
        <end position="145"/>
    </location>
</feature>
<dbReference type="InterPro" id="IPR017970">
    <property type="entry name" value="Homeobox_CS"/>
</dbReference>
<feature type="compositionally biased region" description="Basic and acidic residues" evidence="8">
    <location>
        <begin position="63"/>
        <end position="82"/>
    </location>
</feature>
<dbReference type="SMART" id="SM00389">
    <property type="entry name" value="HOX"/>
    <property type="match status" value="1"/>
</dbReference>
<dbReference type="GO" id="GO:0000981">
    <property type="term" value="F:DNA-binding transcription factor activity, RNA polymerase II-specific"/>
    <property type="evidence" value="ECO:0007669"/>
    <property type="project" value="InterPro"/>
</dbReference>
<proteinExistence type="predicted"/>
<dbReference type="InterPro" id="IPR009057">
    <property type="entry name" value="Homeodomain-like_sf"/>
</dbReference>
<evidence type="ECO:0000256" key="6">
    <source>
        <dbReference type="PROSITE-ProRule" id="PRU00108"/>
    </source>
</evidence>
<dbReference type="InParanoid" id="E0VWZ9"/>
<protein>
    <submittedName>
        <fullName evidence="10 11">Ultrabithorax, putative</fullName>
    </submittedName>
</protein>
<dbReference type="RefSeq" id="XP_002430643.1">
    <property type="nucleotide sequence ID" value="XM_002430598.1"/>
</dbReference>
<dbReference type="STRING" id="121224.E0VWZ9"/>
<evidence type="ECO:0000256" key="7">
    <source>
        <dbReference type="RuleBase" id="RU000682"/>
    </source>
</evidence>
<dbReference type="GO" id="GO:0000977">
    <property type="term" value="F:RNA polymerase II transcription regulatory region sequence-specific DNA binding"/>
    <property type="evidence" value="ECO:0007669"/>
    <property type="project" value="TreeGrafter"/>
</dbReference>
<name>E0VWZ9_PEDHC</name>
<keyword evidence="5 6" id="KW-0539">Nucleus</keyword>
<dbReference type="Pfam" id="PF00046">
    <property type="entry name" value="Homeodomain"/>
    <property type="match status" value="1"/>
</dbReference>
<dbReference type="Gene3D" id="1.10.10.60">
    <property type="entry name" value="Homeodomain-like"/>
    <property type="match status" value="1"/>
</dbReference>
<evidence type="ECO:0000256" key="5">
    <source>
        <dbReference type="ARBA" id="ARBA00023242"/>
    </source>
</evidence>
<keyword evidence="2" id="KW-0217">Developmental protein</keyword>
<dbReference type="GO" id="GO:0005634">
    <property type="term" value="C:nucleus"/>
    <property type="evidence" value="ECO:0007669"/>
    <property type="project" value="UniProtKB-SubCell"/>
</dbReference>
<evidence type="ECO:0000256" key="1">
    <source>
        <dbReference type="ARBA" id="ARBA00004123"/>
    </source>
</evidence>
<keyword evidence="3 6" id="KW-0238">DNA-binding</keyword>
<dbReference type="InterPro" id="IPR050649">
    <property type="entry name" value="Paired_Homeobox_TFs"/>
</dbReference>
<dbReference type="HOGENOM" id="CLU_1031741_0_0_1"/>
<reference evidence="10" key="2">
    <citation type="submission" date="2007-04" db="EMBL/GenBank/DDBJ databases">
        <title>The genome of the human body louse.</title>
        <authorList>
            <consortium name="The Human Body Louse Genome Consortium"/>
            <person name="Kirkness E."/>
            <person name="Walenz B."/>
            <person name="Hass B."/>
            <person name="Bruggner R."/>
            <person name="Strausberg R."/>
        </authorList>
    </citation>
    <scope>NUCLEOTIDE SEQUENCE</scope>
    <source>
        <strain evidence="10">USDA</strain>
    </source>
</reference>
<organism>
    <name type="scientific">Pediculus humanus subsp. corporis</name>
    <name type="common">Body louse</name>
    <dbReference type="NCBI Taxonomy" id="121224"/>
    <lineage>
        <taxon>Eukaryota</taxon>
        <taxon>Metazoa</taxon>
        <taxon>Ecdysozoa</taxon>
        <taxon>Arthropoda</taxon>
        <taxon>Hexapoda</taxon>
        <taxon>Insecta</taxon>
        <taxon>Pterygota</taxon>
        <taxon>Neoptera</taxon>
        <taxon>Paraneoptera</taxon>
        <taxon>Psocodea</taxon>
        <taxon>Troctomorpha</taxon>
        <taxon>Phthiraptera</taxon>
        <taxon>Anoplura</taxon>
        <taxon>Pediculidae</taxon>
        <taxon>Pediculus</taxon>
    </lineage>
</organism>
<dbReference type="AlphaFoldDB" id="E0VWZ9"/>
<evidence type="ECO:0000313" key="12">
    <source>
        <dbReference type="Proteomes" id="UP000009046"/>
    </source>
</evidence>
<dbReference type="PROSITE" id="PS50071">
    <property type="entry name" value="HOMEOBOX_2"/>
    <property type="match status" value="1"/>
</dbReference>
<comment type="subcellular location">
    <subcellularLocation>
        <location evidence="1 6 7">Nucleus</location>
    </subcellularLocation>
</comment>
<dbReference type="PRINTS" id="PR00031">
    <property type="entry name" value="HTHREPRESSR"/>
</dbReference>